<feature type="domain" description="GGDEF" evidence="6">
    <location>
        <begin position="309"/>
        <end position="442"/>
    </location>
</feature>
<dbReference type="SMART" id="SM00052">
    <property type="entry name" value="EAL"/>
    <property type="match status" value="1"/>
</dbReference>
<reference evidence="7 8" key="1">
    <citation type="submission" date="2024-01" db="EMBL/GenBank/DDBJ databases">
        <title>Multi-omics insights into the function and evolution of sodium benzoate biodegradation pathways in Benzoatithermus flavus gen. nov., sp. nov. from hot spring.</title>
        <authorList>
            <person name="Hu C.-J."/>
            <person name="Li W.-J."/>
        </authorList>
    </citation>
    <scope>NUCLEOTIDE SEQUENCE [LARGE SCALE GENOMIC DNA]</scope>
    <source>
        <strain evidence="7 8">SYSU G07066</strain>
    </source>
</reference>
<evidence type="ECO:0000259" key="3">
    <source>
        <dbReference type="PROSITE" id="PS50112"/>
    </source>
</evidence>
<dbReference type="InterPro" id="IPR000700">
    <property type="entry name" value="PAS-assoc_C"/>
</dbReference>
<evidence type="ECO:0000313" key="8">
    <source>
        <dbReference type="Proteomes" id="UP001375743"/>
    </source>
</evidence>
<dbReference type="InterPro" id="IPR001789">
    <property type="entry name" value="Sig_transdc_resp-reg_receiver"/>
</dbReference>
<dbReference type="SUPFAM" id="SSF52172">
    <property type="entry name" value="CheY-like"/>
    <property type="match status" value="1"/>
</dbReference>
<comment type="caution">
    <text evidence="7">The sequence shown here is derived from an EMBL/GenBank/DDBJ whole genome shotgun (WGS) entry which is preliminary data.</text>
</comment>
<sequence length="721" mass="79325">MAKIAVIDDRVTNRNILTRLAASVEEGLSVHAFPSALTALEAFDGGLAPDLIVTDFNMPEMDGASFVRALRSRQVLVDVPIIVVTVYEDREFRYRALEAGATDFLLSPVDHLEFRARARNLLTLHRQQLLLAEKAADLERTLETQTNGPAEDRLQQILDAMPAAVSIVDAHGRIKLVNRGYERLLGIDRAAMLGRPLAESLGEDYALQSGVLDDKVLETGQPLACPTHETLVTPSGATRWLLTSKAPLGNGTGWVPDVLTVALDVTELRRAEASTALLQQEDALTGLPTAEHFRARFEHELARIRRQHEMLALIHLDLDRFKGINDAFGKEFGSELLREVACRLKARLGPGELLARVEGDEFLILQTGIKRPDDAGELARRLGEAFALPFVIRSHEVHLSASLGITVAPADGRTVEALLKNAELAMYRAKKAGRDAYRFFAAEMNLAARRAVTLERELRQALAGEQFVVHYQPQLDLRTGAIIGAEALVRWSHPYRGLVGPGEFIGLAEDIGLIAPLTAWVLRSACRQQRQWQDRGLGGLQMSVNLSPVQFRERGIEQLVERVLAECALPASSLDLELTENAVIENSQTAISSLRHLNQLGVSLSIDDFGTGYSSLSYIKRLPVRRLKIDRSFVQNLEHSPNDEVIVRAIINLGHSLGLRVIAEGVETKGQLSLLHRFDCDEVQGHLVSPPLSPQELERKVLLRAAARPAESLLVPGPADG</sequence>
<evidence type="ECO:0000259" key="2">
    <source>
        <dbReference type="PROSITE" id="PS50110"/>
    </source>
</evidence>
<dbReference type="InterPro" id="IPR052155">
    <property type="entry name" value="Biofilm_reg_signaling"/>
</dbReference>
<dbReference type="CDD" id="cd00130">
    <property type="entry name" value="PAS"/>
    <property type="match status" value="1"/>
</dbReference>
<dbReference type="SUPFAM" id="SSF141868">
    <property type="entry name" value="EAL domain-like"/>
    <property type="match status" value="1"/>
</dbReference>
<dbReference type="PANTHER" id="PTHR44757:SF2">
    <property type="entry name" value="BIOFILM ARCHITECTURE MAINTENANCE PROTEIN MBAA"/>
    <property type="match status" value="1"/>
</dbReference>
<evidence type="ECO:0000256" key="1">
    <source>
        <dbReference type="PROSITE-ProRule" id="PRU00169"/>
    </source>
</evidence>
<dbReference type="NCBIfam" id="TIGR00229">
    <property type="entry name" value="sensory_box"/>
    <property type="match status" value="1"/>
</dbReference>
<dbReference type="PROSITE" id="PS50887">
    <property type="entry name" value="GGDEF"/>
    <property type="match status" value="1"/>
</dbReference>
<feature type="modified residue" description="4-aspartylphosphate" evidence="1">
    <location>
        <position position="55"/>
    </location>
</feature>
<dbReference type="SMART" id="SM00448">
    <property type="entry name" value="REC"/>
    <property type="match status" value="1"/>
</dbReference>
<dbReference type="Proteomes" id="UP001375743">
    <property type="component" value="Unassembled WGS sequence"/>
</dbReference>
<dbReference type="Gene3D" id="3.40.50.2300">
    <property type="match status" value="1"/>
</dbReference>
<dbReference type="RefSeq" id="WP_418158058.1">
    <property type="nucleotide sequence ID" value="NZ_JBBLZC010000002.1"/>
</dbReference>
<gene>
    <name evidence="7" type="ORF">U1T56_03530</name>
</gene>
<protein>
    <submittedName>
        <fullName evidence="7">EAL domain-containing protein</fullName>
    </submittedName>
</protein>
<evidence type="ECO:0000313" key="7">
    <source>
        <dbReference type="EMBL" id="MEK0082210.1"/>
    </source>
</evidence>
<dbReference type="PROSITE" id="PS50883">
    <property type="entry name" value="EAL"/>
    <property type="match status" value="1"/>
</dbReference>
<dbReference type="InterPro" id="IPR001633">
    <property type="entry name" value="EAL_dom"/>
</dbReference>
<feature type="domain" description="PAS" evidence="3">
    <location>
        <begin position="150"/>
        <end position="195"/>
    </location>
</feature>
<dbReference type="Pfam" id="PF00563">
    <property type="entry name" value="EAL"/>
    <property type="match status" value="1"/>
</dbReference>
<evidence type="ECO:0000259" key="4">
    <source>
        <dbReference type="PROSITE" id="PS50113"/>
    </source>
</evidence>
<dbReference type="SMART" id="SM00267">
    <property type="entry name" value="GGDEF"/>
    <property type="match status" value="1"/>
</dbReference>
<dbReference type="EMBL" id="JBBLZC010000002">
    <property type="protein sequence ID" value="MEK0082210.1"/>
    <property type="molecule type" value="Genomic_DNA"/>
</dbReference>
<dbReference type="InterPro" id="IPR043128">
    <property type="entry name" value="Rev_trsase/Diguanyl_cyclase"/>
</dbReference>
<evidence type="ECO:0000259" key="5">
    <source>
        <dbReference type="PROSITE" id="PS50883"/>
    </source>
</evidence>
<dbReference type="Pfam" id="PF00990">
    <property type="entry name" value="GGDEF"/>
    <property type="match status" value="1"/>
</dbReference>
<accession>A0ABU8XLZ8</accession>
<dbReference type="InterPro" id="IPR029787">
    <property type="entry name" value="Nucleotide_cyclase"/>
</dbReference>
<dbReference type="PROSITE" id="PS50112">
    <property type="entry name" value="PAS"/>
    <property type="match status" value="1"/>
</dbReference>
<dbReference type="InterPro" id="IPR035919">
    <property type="entry name" value="EAL_sf"/>
</dbReference>
<evidence type="ECO:0000259" key="6">
    <source>
        <dbReference type="PROSITE" id="PS50887"/>
    </source>
</evidence>
<dbReference type="InterPro" id="IPR011006">
    <property type="entry name" value="CheY-like_superfamily"/>
</dbReference>
<dbReference type="SUPFAM" id="SSF55785">
    <property type="entry name" value="PYP-like sensor domain (PAS domain)"/>
    <property type="match status" value="1"/>
</dbReference>
<dbReference type="InterPro" id="IPR013656">
    <property type="entry name" value="PAS_4"/>
</dbReference>
<dbReference type="Gene3D" id="3.30.70.270">
    <property type="match status" value="1"/>
</dbReference>
<feature type="domain" description="Response regulatory" evidence="2">
    <location>
        <begin position="3"/>
        <end position="122"/>
    </location>
</feature>
<feature type="domain" description="EAL" evidence="5">
    <location>
        <begin position="451"/>
        <end position="705"/>
    </location>
</feature>
<dbReference type="Gene3D" id="3.20.20.450">
    <property type="entry name" value="EAL domain"/>
    <property type="match status" value="1"/>
</dbReference>
<dbReference type="SMART" id="SM00091">
    <property type="entry name" value="PAS"/>
    <property type="match status" value="1"/>
</dbReference>
<feature type="domain" description="PAC" evidence="4">
    <location>
        <begin position="225"/>
        <end position="277"/>
    </location>
</feature>
<dbReference type="PROSITE" id="PS50110">
    <property type="entry name" value="RESPONSE_REGULATORY"/>
    <property type="match status" value="1"/>
</dbReference>
<dbReference type="SUPFAM" id="SSF55073">
    <property type="entry name" value="Nucleotide cyclase"/>
    <property type="match status" value="1"/>
</dbReference>
<keyword evidence="8" id="KW-1185">Reference proteome</keyword>
<dbReference type="NCBIfam" id="TIGR00254">
    <property type="entry name" value="GGDEF"/>
    <property type="match status" value="1"/>
</dbReference>
<dbReference type="PANTHER" id="PTHR44757">
    <property type="entry name" value="DIGUANYLATE CYCLASE DGCP"/>
    <property type="match status" value="1"/>
</dbReference>
<name>A0ABU8XLZ8_9PROT</name>
<dbReference type="CDD" id="cd01949">
    <property type="entry name" value="GGDEF"/>
    <property type="match status" value="1"/>
</dbReference>
<dbReference type="Pfam" id="PF08448">
    <property type="entry name" value="PAS_4"/>
    <property type="match status" value="1"/>
</dbReference>
<organism evidence="7 8">
    <name type="scientific">Benzoatithermus flavus</name>
    <dbReference type="NCBI Taxonomy" id="3108223"/>
    <lineage>
        <taxon>Bacteria</taxon>
        <taxon>Pseudomonadati</taxon>
        <taxon>Pseudomonadota</taxon>
        <taxon>Alphaproteobacteria</taxon>
        <taxon>Geminicoccales</taxon>
        <taxon>Geminicoccaceae</taxon>
        <taxon>Benzoatithermus</taxon>
    </lineage>
</organism>
<dbReference type="InterPro" id="IPR000014">
    <property type="entry name" value="PAS"/>
</dbReference>
<dbReference type="CDD" id="cd01948">
    <property type="entry name" value="EAL"/>
    <property type="match status" value="1"/>
</dbReference>
<dbReference type="InterPro" id="IPR000160">
    <property type="entry name" value="GGDEF_dom"/>
</dbReference>
<dbReference type="PROSITE" id="PS50113">
    <property type="entry name" value="PAC"/>
    <property type="match status" value="1"/>
</dbReference>
<keyword evidence="1" id="KW-0597">Phosphoprotein</keyword>
<dbReference type="InterPro" id="IPR035965">
    <property type="entry name" value="PAS-like_dom_sf"/>
</dbReference>
<dbReference type="Gene3D" id="3.30.450.20">
    <property type="entry name" value="PAS domain"/>
    <property type="match status" value="1"/>
</dbReference>
<dbReference type="Pfam" id="PF00072">
    <property type="entry name" value="Response_reg"/>
    <property type="match status" value="1"/>
</dbReference>
<proteinExistence type="predicted"/>